<dbReference type="AlphaFoldDB" id="A0AAD7XUN0"/>
<dbReference type="GeneID" id="83216557"/>
<dbReference type="Proteomes" id="UP001234581">
    <property type="component" value="Unassembled WGS sequence"/>
</dbReference>
<feature type="compositionally biased region" description="Polar residues" evidence="2">
    <location>
        <begin position="240"/>
        <end position="256"/>
    </location>
</feature>
<feature type="compositionally biased region" description="Polar residues" evidence="2">
    <location>
        <begin position="102"/>
        <end position="121"/>
    </location>
</feature>
<comment type="caution">
    <text evidence="3">The sequence shown here is derived from an EMBL/GenBank/DDBJ whole genome shotgun (WGS) entry which is preliminary data.</text>
</comment>
<accession>A0AAD7XUN0</accession>
<sequence>MLDIPQGTKCLQNASLEIKYAKPSTSSTTNNRPPLNYKLKDNPFFANRNDAKPPLGNINKTTVTRTETSKDSSNGLGSRFPKPSTTPPESRKNVRASIQKMAASSNVSANPWKSKMNVSQGTTSKSSNTATTTTASSNVDNTIKNSASTTTTTTSTIKPQPKLSKSTSSTTSKEIKSDDTINKPDPIDNAGNTQTTIMRRASRKKSPTTSTSSSSIDSVQIQQPIKEENSTSKVAGAASDSITKKPSTMDESTMNGKITKKVAGDAKSIKQTTTATAIQSPLRPTSSSTDFSRASFNSFSGSGSITSSNDDGYHEEMFEQSSTHNSNKKRLTAFGAPLPWGQYAVMDDDDDDDDMRKKEEWSLLSSGTMEAVDQLVATHAHITSAKFPTMSITDAENMRQRHERLKTSGEHIRHRIHVETDIQRSIASLLKLATHSKDIGLVDNMYSSTLDIDTMIDELHLILSQACDCQTRYLQHLAGALAKDHSIQQRPQTNHGVAQKDITRLEHMVKQYAAEIEWRGGDVQQMLDVLEKRLQQQHEGGRVQDLQDALQRARRDRDNQIQLLEKELQQAKRREHELLKKQQQQPPPPPPAAASTAELDELKDALEQAKQREKELRAQSTQMQKQLQDELKRAKETERDLRTQMELPAAQIQQLKDELAQCEEKLRQMMIDKEQQQQNDTTEERIQRVQQQLDMSRKHEVELQKQLDDRVSLEHQISQALVATSCQSLDDMVHKIIDNNNNNPSLSSSQQQQQQQPLSDIEKAFKAAQEEYTRREAALMLQTASVEAELGAVLKEYDRVTRNITDFNHERKKYESQVETLIREKQLLDKQLADKQVQEGIGRDGQTMTLRKEFRQLMATVKAEHEQAMDKEVERRRQVEVELRNIKHDLEMKNWDRVSAGVQTHFVAYPL</sequence>
<feature type="region of interest" description="Disordered" evidence="2">
    <location>
        <begin position="610"/>
        <end position="639"/>
    </location>
</feature>
<feature type="compositionally biased region" description="Basic and acidic residues" evidence="2">
    <location>
        <begin position="627"/>
        <end position="639"/>
    </location>
</feature>
<reference evidence="3 4" key="1">
    <citation type="submission" date="2023-03" db="EMBL/GenBank/DDBJ databases">
        <title>Genome sequence of Lichtheimia ornata CBS 291.66.</title>
        <authorList>
            <person name="Mohabir J.T."/>
            <person name="Shea T.P."/>
            <person name="Kurbessoian T."/>
            <person name="Berby B."/>
            <person name="Fontaine J."/>
            <person name="Livny J."/>
            <person name="Gnirke A."/>
            <person name="Stajich J.E."/>
            <person name="Cuomo C.A."/>
        </authorList>
    </citation>
    <scope>NUCLEOTIDE SEQUENCE [LARGE SCALE GENOMIC DNA]</scope>
    <source>
        <strain evidence="3">CBS 291.66</strain>
    </source>
</reference>
<feature type="coiled-coil region" evidence="1">
    <location>
        <begin position="797"/>
        <end position="889"/>
    </location>
</feature>
<evidence type="ECO:0000256" key="2">
    <source>
        <dbReference type="SAM" id="MobiDB-lite"/>
    </source>
</evidence>
<evidence type="ECO:0000256" key="1">
    <source>
        <dbReference type="SAM" id="Coils"/>
    </source>
</evidence>
<feature type="region of interest" description="Disordered" evidence="2">
    <location>
        <begin position="271"/>
        <end position="290"/>
    </location>
</feature>
<protein>
    <recommendedName>
        <fullName evidence="5">Up-regulated during septation protein 1 domain-containing protein</fullName>
    </recommendedName>
</protein>
<gene>
    <name evidence="3" type="ORF">O0I10_009150</name>
</gene>
<feature type="compositionally biased region" description="Low complexity" evidence="2">
    <location>
        <begin position="148"/>
        <end position="172"/>
    </location>
</feature>
<feature type="compositionally biased region" description="Low complexity" evidence="2">
    <location>
        <begin position="207"/>
        <end position="224"/>
    </location>
</feature>
<name>A0AAD7XUN0_9FUNG</name>
<feature type="region of interest" description="Disordered" evidence="2">
    <location>
        <begin position="736"/>
        <end position="760"/>
    </location>
</feature>
<organism evidence="3 4">
    <name type="scientific">Lichtheimia ornata</name>
    <dbReference type="NCBI Taxonomy" id="688661"/>
    <lineage>
        <taxon>Eukaryota</taxon>
        <taxon>Fungi</taxon>
        <taxon>Fungi incertae sedis</taxon>
        <taxon>Mucoromycota</taxon>
        <taxon>Mucoromycotina</taxon>
        <taxon>Mucoromycetes</taxon>
        <taxon>Mucorales</taxon>
        <taxon>Lichtheimiaceae</taxon>
        <taxon>Lichtheimia</taxon>
    </lineage>
</organism>
<feature type="compositionally biased region" description="Low complexity" evidence="2">
    <location>
        <begin position="739"/>
        <end position="759"/>
    </location>
</feature>
<feature type="region of interest" description="Disordered" evidence="2">
    <location>
        <begin position="536"/>
        <end position="558"/>
    </location>
</feature>
<dbReference type="EMBL" id="JARTCD010000052">
    <property type="protein sequence ID" value="KAJ8655115.1"/>
    <property type="molecule type" value="Genomic_DNA"/>
</dbReference>
<evidence type="ECO:0000313" key="3">
    <source>
        <dbReference type="EMBL" id="KAJ8655115.1"/>
    </source>
</evidence>
<feature type="compositionally biased region" description="Basic and acidic residues" evidence="2">
    <location>
        <begin position="173"/>
        <end position="186"/>
    </location>
</feature>
<keyword evidence="1" id="KW-0175">Coiled coil</keyword>
<feature type="compositionally biased region" description="Polar residues" evidence="2">
    <location>
        <begin position="58"/>
        <end position="76"/>
    </location>
</feature>
<keyword evidence="4" id="KW-1185">Reference proteome</keyword>
<feature type="compositionally biased region" description="Polar residues" evidence="2">
    <location>
        <begin position="23"/>
        <end position="33"/>
    </location>
</feature>
<evidence type="ECO:0000313" key="4">
    <source>
        <dbReference type="Proteomes" id="UP001234581"/>
    </source>
</evidence>
<feature type="region of interest" description="Disordered" evidence="2">
    <location>
        <begin position="575"/>
        <end position="595"/>
    </location>
</feature>
<feature type="region of interest" description="Disordered" evidence="2">
    <location>
        <begin position="22"/>
        <end position="257"/>
    </location>
</feature>
<evidence type="ECO:0008006" key="5">
    <source>
        <dbReference type="Google" id="ProtNLM"/>
    </source>
</evidence>
<dbReference type="RefSeq" id="XP_058340028.1">
    <property type="nucleotide sequence ID" value="XM_058489147.1"/>
</dbReference>
<feature type="compositionally biased region" description="Low complexity" evidence="2">
    <location>
        <begin position="122"/>
        <end position="138"/>
    </location>
</feature>
<proteinExistence type="predicted"/>